<organism evidence="1 2">
    <name type="scientific">Aeromonas phage AS-zj</name>
    <dbReference type="NCBI Taxonomy" id="2024208"/>
    <lineage>
        <taxon>Viruses</taxon>
        <taxon>Duplodnaviria</taxon>
        <taxon>Heunggongvirae</taxon>
        <taxon>Uroviricota</taxon>
        <taxon>Caudoviricetes</taxon>
        <taxon>Pantevenvirales</taxon>
        <taxon>Straboviridae</taxon>
        <taxon>Emmerichvirinae</taxon>
        <taxon>Ceceduovirus</taxon>
        <taxon>Ceceduovirus aszj</taxon>
    </lineage>
</organism>
<sequence length="127" mass="15337">MDKVYTYKFYEHPITQLYRIRIYDGHPKGGWYRQLTSIEGFVGRILNRWYDKHMGVIDKGVFGRYDTSDHGSNERMNKAIGETDYYKNQEIYFDSVWDFYDHIGYNRGDKKVSTLDNLIINWKIEKE</sequence>
<dbReference type="RefSeq" id="YP_009834591.1">
    <property type="nucleotide sequence ID" value="NC_048673.1"/>
</dbReference>
<evidence type="ECO:0000313" key="2">
    <source>
        <dbReference type="Proteomes" id="UP000226092"/>
    </source>
</evidence>
<reference evidence="1 2" key="1">
    <citation type="submission" date="2017-07" db="EMBL/GenBank/DDBJ databases">
        <title>In vitro design and evaluation of phage cocktails against multidrug-resistant Aeromonas salmonicida.</title>
        <authorList>
            <person name="Chen L."/>
            <person name="Yuan S."/>
            <person name="Ma Y."/>
        </authorList>
    </citation>
    <scope>NUCLEOTIDE SEQUENCE [LARGE SCALE GENOMIC DNA]</scope>
</reference>
<proteinExistence type="predicted"/>
<keyword evidence="2" id="KW-1185">Reference proteome</keyword>
<dbReference type="GeneID" id="55604658"/>
<protein>
    <submittedName>
        <fullName evidence="1">Uncharacterized protein</fullName>
    </submittedName>
</protein>
<dbReference type="Proteomes" id="UP000226092">
    <property type="component" value="Segment"/>
</dbReference>
<dbReference type="KEGG" id="vg:55604658"/>
<dbReference type="EMBL" id="MF448340">
    <property type="protein sequence ID" value="ASU00261.1"/>
    <property type="molecule type" value="Genomic_DNA"/>
</dbReference>
<accession>A0A223LET2</accession>
<evidence type="ECO:0000313" key="1">
    <source>
        <dbReference type="EMBL" id="ASU00261.1"/>
    </source>
</evidence>
<name>A0A223LET2_9CAUD</name>